<dbReference type="InterPro" id="IPR036680">
    <property type="entry name" value="SPOR-like_sf"/>
</dbReference>
<sequence>MTDMIKQRLLGMLIVVIAGVVFLPDLLDGKKEATKADFKKIPAKPAFEQEPSESKFPVDLVEEAIANIPSDSDEIAVDETISDNSASTTIANENANETEADDNNVAATNIIAPDSNASTEVKTQSEDVKAEITTKIQDDFQKPMWILQLGSFKHKENVVTLRETLRKAGIETYTKPVKTQAGVLSKVYVGPEQDKDILVKTQLKIKEINGLVGKITRFDTRN</sequence>
<dbReference type="OrthoDB" id="7069135at2"/>
<feature type="domain" description="SPOR" evidence="2">
    <location>
        <begin position="139"/>
        <end position="218"/>
    </location>
</feature>
<dbReference type="SUPFAM" id="SSF110997">
    <property type="entry name" value="Sporulation related repeat"/>
    <property type="match status" value="1"/>
</dbReference>
<evidence type="ECO:0000313" key="3">
    <source>
        <dbReference type="EMBL" id="MUH72115.1"/>
    </source>
</evidence>
<feature type="transmembrane region" description="Helical" evidence="1">
    <location>
        <begin position="9"/>
        <end position="27"/>
    </location>
</feature>
<dbReference type="InterPro" id="IPR052521">
    <property type="entry name" value="Cell_div_SPOR-domain"/>
</dbReference>
<dbReference type="Pfam" id="PF05036">
    <property type="entry name" value="SPOR"/>
    <property type="match status" value="1"/>
</dbReference>
<accession>A0A6N8F6C3</accession>
<dbReference type="Gene3D" id="3.30.70.1070">
    <property type="entry name" value="Sporulation related repeat"/>
    <property type="match status" value="1"/>
</dbReference>
<keyword evidence="1" id="KW-0812">Transmembrane</keyword>
<dbReference type="GO" id="GO:0032153">
    <property type="term" value="C:cell division site"/>
    <property type="evidence" value="ECO:0007669"/>
    <property type="project" value="TreeGrafter"/>
</dbReference>
<evidence type="ECO:0000256" key="1">
    <source>
        <dbReference type="SAM" id="Phobius"/>
    </source>
</evidence>
<dbReference type="AlphaFoldDB" id="A0A6N8F6C3"/>
<evidence type="ECO:0000313" key="4">
    <source>
        <dbReference type="Proteomes" id="UP000439994"/>
    </source>
</evidence>
<dbReference type="EMBL" id="WOCD01000003">
    <property type="protein sequence ID" value="MUH72115.1"/>
    <property type="molecule type" value="Genomic_DNA"/>
</dbReference>
<comment type="caution">
    <text evidence="3">The sequence shown here is derived from an EMBL/GenBank/DDBJ whole genome shotgun (WGS) entry which is preliminary data.</text>
</comment>
<reference evidence="3 4" key="1">
    <citation type="submission" date="2019-11" db="EMBL/GenBank/DDBJ databases">
        <title>P. haliotis isolates from Z. marina roots.</title>
        <authorList>
            <person name="Cohen M."/>
            <person name="Jospin G."/>
            <person name="Eisen J.A."/>
            <person name="Coil D.A."/>
        </authorList>
    </citation>
    <scope>NUCLEOTIDE SEQUENCE [LARGE SCALE GENOMIC DNA]</scope>
    <source>
        <strain evidence="3 4">UCD-MCMsp1aY</strain>
    </source>
</reference>
<dbReference type="GO" id="GO:0042834">
    <property type="term" value="F:peptidoglycan binding"/>
    <property type="evidence" value="ECO:0007669"/>
    <property type="project" value="InterPro"/>
</dbReference>
<evidence type="ECO:0000259" key="2">
    <source>
        <dbReference type="PROSITE" id="PS51724"/>
    </source>
</evidence>
<dbReference type="PANTHER" id="PTHR38687">
    <property type="entry name" value="CELL DIVISION PROTEIN DEDD-RELATED"/>
    <property type="match status" value="1"/>
</dbReference>
<protein>
    <recommendedName>
        <fullName evidence="2">SPOR domain-containing protein</fullName>
    </recommendedName>
</protein>
<dbReference type="InterPro" id="IPR007730">
    <property type="entry name" value="SPOR-like_dom"/>
</dbReference>
<dbReference type="PROSITE" id="PS51724">
    <property type="entry name" value="SPOR"/>
    <property type="match status" value="1"/>
</dbReference>
<dbReference type="GO" id="GO:0032506">
    <property type="term" value="P:cytokinetic process"/>
    <property type="evidence" value="ECO:0007669"/>
    <property type="project" value="TreeGrafter"/>
</dbReference>
<proteinExistence type="predicted"/>
<keyword evidence="1" id="KW-0472">Membrane</keyword>
<organism evidence="3 4">
    <name type="scientific">Psychrosphaera haliotis</name>
    <dbReference type="NCBI Taxonomy" id="555083"/>
    <lineage>
        <taxon>Bacteria</taxon>
        <taxon>Pseudomonadati</taxon>
        <taxon>Pseudomonadota</taxon>
        <taxon>Gammaproteobacteria</taxon>
        <taxon>Alteromonadales</taxon>
        <taxon>Pseudoalteromonadaceae</taxon>
        <taxon>Psychrosphaera</taxon>
    </lineage>
</organism>
<keyword evidence="1" id="KW-1133">Transmembrane helix</keyword>
<name>A0A6N8F6C3_9GAMM</name>
<dbReference type="GO" id="GO:0030428">
    <property type="term" value="C:cell septum"/>
    <property type="evidence" value="ECO:0007669"/>
    <property type="project" value="TreeGrafter"/>
</dbReference>
<dbReference type="Proteomes" id="UP000439994">
    <property type="component" value="Unassembled WGS sequence"/>
</dbReference>
<dbReference type="PANTHER" id="PTHR38687:SF1">
    <property type="entry name" value="CELL DIVISION PROTEIN DEDD"/>
    <property type="match status" value="1"/>
</dbReference>
<gene>
    <name evidence="3" type="ORF">GNP35_06285</name>
</gene>
<keyword evidence="4" id="KW-1185">Reference proteome</keyword>